<dbReference type="GO" id="GO:0009007">
    <property type="term" value="F:site-specific DNA-methyltransferase (adenine-specific) activity"/>
    <property type="evidence" value="ECO:0007669"/>
    <property type="project" value="UniProtKB-EC"/>
</dbReference>
<dbReference type="PANTHER" id="PTHR33841:SF1">
    <property type="entry name" value="DNA METHYLTRANSFERASE A"/>
    <property type="match status" value="1"/>
</dbReference>
<dbReference type="Pfam" id="PF22654">
    <property type="entry name" value="DUF7008"/>
    <property type="match status" value="2"/>
</dbReference>
<feature type="region of interest" description="Disordered" evidence="6">
    <location>
        <begin position="1284"/>
        <end position="1313"/>
    </location>
</feature>
<evidence type="ECO:0000259" key="8">
    <source>
        <dbReference type="Pfam" id="PF22654"/>
    </source>
</evidence>
<dbReference type="REBASE" id="368779">
    <property type="entry name" value="MfuFC18ORF46920P"/>
</dbReference>
<dbReference type="GO" id="GO:0006304">
    <property type="term" value="P:DNA modification"/>
    <property type="evidence" value="ECO:0007669"/>
    <property type="project" value="InterPro"/>
</dbReference>
<protein>
    <recommendedName>
        <fullName evidence="1">site-specific DNA-methyltransferase (adenine-specific)</fullName>
        <ecNumber evidence="1">2.1.1.72</ecNumber>
    </recommendedName>
</protein>
<organism evidence="9 10">
    <name type="scientific">Mariniblastus fucicola</name>
    <dbReference type="NCBI Taxonomy" id="980251"/>
    <lineage>
        <taxon>Bacteria</taxon>
        <taxon>Pseudomonadati</taxon>
        <taxon>Planctomycetota</taxon>
        <taxon>Planctomycetia</taxon>
        <taxon>Pirellulales</taxon>
        <taxon>Pirellulaceae</taxon>
        <taxon>Mariniblastus</taxon>
    </lineage>
</organism>
<feature type="domain" description="DUF7008" evidence="8">
    <location>
        <begin position="1018"/>
        <end position="1298"/>
    </location>
</feature>
<dbReference type="Gene3D" id="3.40.50.150">
    <property type="entry name" value="Vaccinia Virus protein VP39"/>
    <property type="match status" value="1"/>
</dbReference>
<evidence type="ECO:0000256" key="4">
    <source>
        <dbReference type="ARBA" id="ARBA00022691"/>
    </source>
</evidence>
<evidence type="ECO:0000256" key="6">
    <source>
        <dbReference type="SAM" id="MobiDB-lite"/>
    </source>
</evidence>
<dbReference type="Pfam" id="PF07669">
    <property type="entry name" value="Eco57I"/>
    <property type="match status" value="1"/>
</dbReference>
<dbReference type="OrthoDB" id="249114at2"/>
<dbReference type="STRING" id="980251.GCA_001642875_00877"/>
<keyword evidence="3 9" id="KW-0808">Transferase</keyword>
<reference evidence="9 10" key="1">
    <citation type="submission" date="2019-08" db="EMBL/GenBank/DDBJ databases">
        <title>Deep-cultivation of Planctomycetes and their phenomic and genomic characterization uncovers novel biology.</title>
        <authorList>
            <person name="Wiegand S."/>
            <person name="Jogler M."/>
            <person name="Boedeker C."/>
            <person name="Pinto D."/>
            <person name="Vollmers J."/>
            <person name="Rivas-Marin E."/>
            <person name="Kohn T."/>
            <person name="Peeters S.H."/>
            <person name="Heuer A."/>
            <person name="Rast P."/>
            <person name="Oberbeckmann S."/>
            <person name="Bunk B."/>
            <person name="Jeske O."/>
            <person name="Meyerdierks A."/>
            <person name="Storesund J.E."/>
            <person name="Kallscheuer N."/>
            <person name="Luecker S."/>
            <person name="Lage O.M."/>
            <person name="Pohl T."/>
            <person name="Merkel B.J."/>
            <person name="Hornburger P."/>
            <person name="Mueller R.-W."/>
            <person name="Bruemmer F."/>
            <person name="Labrenz M."/>
            <person name="Spormann A.M."/>
            <person name="Op den Camp H."/>
            <person name="Overmann J."/>
            <person name="Amann R."/>
            <person name="Jetten M.S.M."/>
            <person name="Mascher T."/>
            <person name="Medema M.H."/>
            <person name="Devos D.P."/>
            <person name="Kaster A.-K."/>
            <person name="Ovreas L."/>
            <person name="Rohde M."/>
            <person name="Galperin M.Y."/>
            <person name="Jogler C."/>
        </authorList>
    </citation>
    <scope>NUCLEOTIDE SEQUENCE [LARGE SCALE GENOMIC DNA]</scope>
    <source>
        <strain evidence="9 10">FC18</strain>
    </source>
</reference>
<evidence type="ECO:0000256" key="1">
    <source>
        <dbReference type="ARBA" id="ARBA00011900"/>
    </source>
</evidence>
<dbReference type="EMBL" id="CP042912">
    <property type="protein sequence ID" value="QEG24769.1"/>
    <property type="molecule type" value="Genomic_DNA"/>
</dbReference>
<dbReference type="PROSITE" id="PS00092">
    <property type="entry name" value="N6_MTASE"/>
    <property type="match status" value="1"/>
</dbReference>
<keyword evidence="10" id="KW-1185">Reference proteome</keyword>
<sequence>MINRTSLLNDLRDLLKTLEADLLARSESDEVPEVVQALADEYDKAKQAERTALSFEDWRNDFITQMAAAWVLSCVFVRFLEDNQLLEHPQISGPGDRLQWARDQHQVYFTNHPTESDREYLLKIFGEIRDLSHGAGGDVFGKHNFIWQLPNWLGGDAASELLKFFRTINPDDGTLIHDFTDPDWDTRFLGDLYQDLSEKARKKYALLQTPDFVEEFILDRTLEPALDEFGLQPSISGEALSAGSDEQPTGHFKMIDPACGSGHFLLGAFPRILKRWKEQEPETNIRELVQRTLSSIHGVDINPFAIAIARFRLLLAALAASGVRRLADAPAYAMNLACGDSLYHGVERQQTLGDWTDESHYFRTEDADNLRRILQEGTFHAVVANPPYVTPKDAAARDAYKRLYASCYMKYSLAVPFMERVFRLAKNNSESGFSGQITANSFMKREFGKKLIEDYLPTIDVTHVVDTSGAYIPGHGTPTVIVFGRNRAPTSSTIRTIMGIRGEPATPSDPSQGLVWADITSQMDRVKHTGKFTSVSESTRDRFSSHPWSIGGGGAAELKEALDGTTTRRLADEVAETGVFGITAADDVMYAPAPSFARRNVERESYRRLIVGDEVRDWSIHPGDSVLFPYESEALIDLRERVGHYRWLWPNRTVLWSRATFAKKTYREEGRTWWEWHQTTLSRLRTPESITFGEVATHNHFVRISGRSLFKQTAPIVKLATHASQDDHDRLLALLNSSSGAFWLKQICQPKGSSGIGRGSYDEAWEKHFAFNGSKLAPFPVPSSIQTILPNQLSLYGAGITRIVGSVSTTAAKTALGGHILDSSRSYGETLGEMIRLQEDLDWECYRLYGLLEDDLTYPTEESLGIQLGERAFEIVLARKMARSEVATTWFSRHGSQPITELPSHWPDDYKQLVQKRIDVIESDKNIALIEQPEYKRRWNTTPWEEQVQKALKSWLLDRLESYFDFDGRMKDSSGGFQPPSSDGDENGGKMPPVPHDGDKMPPVQEDGGKMPPLREIALYSLSKLAAVASEDPQFMEVAEVYRDDPAFDVLALIEDLVAAEHVPLLPVLRYKPAGIRKRAEWEQTWQWQRLEDELRDGKPFTDSRVRSLADDCGITDQQQSDIEAWQQKTTPEQRSDTTAPIARELDAILSITVPPKYKSSDFISTGGAKFWKLRGKLDVPKERWVSFPHCEGNDGTMMIAWAGYDHLQLARAISAHYVDIKNNLGGNEDPRLVPLLAGIMELLPWLHQWHNEVDPEFDMRMNEYYDNTFVESNAAELCLSREEIRNWQPPKKKPKRRSKKKATKKKKETTDA</sequence>
<dbReference type="GO" id="GO:0032259">
    <property type="term" value="P:methylation"/>
    <property type="evidence" value="ECO:0007669"/>
    <property type="project" value="UniProtKB-KW"/>
</dbReference>
<dbReference type="PRINTS" id="PR00507">
    <property type="entry name" value="N12N6MTFRASE"/>
</dbReference>
<dbReference type="Proteomes" id="UP000322214">
    <property type="component" value="Chromosome"/>
</dbReference>
<dbReference type="InterPro" id="IPR050953">
    <property type="entry name" value="N4_N6_ade-DNA_methylase"/>
</dbReference>
<dbReference type="InterPro" id="IPR054277">
    <property type="entry name" value="DUF7008"/>
</dbReference>
<dbReference type="KEGG" id="mff:MFFC18_46920"/>
<gene>
    <name evidence="9" type="primary">paeR7IM</name>
    <name evidence="9" type="ORF">MFFC18_46920</name>
</gene>
<comment type="catalytic activity">
    <reaction evidence="5">
        <text>a 2'-deoxyadenosine in DNA + S-adenosyl-L-methionine = an N(6)-methyl-2'-deoxyadenosine in DNA + S-adenosyl-L-homocysteine + H(+)</text>
        <dbReference type="Rhea" id="RHEA:15197"/>
        <dbReference type="Rhea" id="RHEA-COMP:12418"/>
        <dbReference type="Rhea" id="RHEA-COMP:12419"/>
        <dbReference type="ChEBI" id="CHEBI:15378"/>
        <dbReference type="ChEBI" id="CHEBI:57856"/>
        <dbReference type="ChEBI" id="CHEBI:59789"/>
        <dbReference type="ChEBI" id="CHEBI:90615"/>
        <dbReference type="ChEBI" id="CHEBI:90616"/>
        <dbReference type="EC" id="2.1.1.72"/>
    </reaction>
</comment>
<dbReference type="InterPro" id="IPR011639">
    <property type="entry name" value="MethylTrfase_TaqI-like_dom"/>
</dbReference>
<dbReference type="InterPro" id="IPR029063">
    <property type="entry name" value="SAM-dependent_MTases_sf"/>
</dbReference>
<dbReference type="SUPFAM" id="SSF53335">
    <property type="entry name" value="S-adenosyl-L-methionine-dependent methyltransferases"/>
    <property type="match status" value="1"/>
</dbReference>
<evidence type="ECO:0000256" key="3">
    <source>
        <dbReference type="ARBA" id="ARBA00022679"/>
    </source>
</evidence>
<feature type="domain" description="DUF7008" evidence="8">
    <location>
        <begin position="834"/>
        <end position="963"/>
    </location>
</feature>
<evidence type="ECO:0000313" key="9">
    <source>
        <dbReference type="EMBL" id="QEG24769.1"/>
    </source>
</evidence>
<feature type="domain" description="Type II methyltransferase M.TaqI-like" evidence="7">
    <location>
        <begin position="295"/>
        <end position="453"/>
    </location>
</feature>
<keyword evidence="4" id="KW-0949">S-adenosyl-L-methionine</keyword>
<dbReference type="EC" id="2.1.1.72" evidence="1"/>
<keyword evidence="2 9" id="KW-0489">Methyltransferase</keyword>
<dbReference type="GO" id="GO:0003676">
    <property type="term" value="F:nucleic acid binding"/>
    <property type="evidence" value="ECO:0007669"/>
    <property type="project" value="InterPro"/>
</dbReference>
<accession>A0A5B9PGN8</accession>
<dbReference type="NCBIfam" id="NF033451">
    <property type="entry name" value="BREX_2_MTaseX"/>
    <property type="match status" value="1"/>
</dbReference>
<dbReference type="PANTHER" id="PTHR33841">
    <property type="entry name" value="DNA METHYLTRANSFERASE YEEA-RELATED"/>
    <property type="match status" value="1"/>
</dbReference>
<proteinExistence type="predicted"/>
<dbReference type="RefSeq" id="WP_075083675.1">
    <property type="nucleotide sequence ID" value="NZ_CP042912.1"/>
</dbReference>
<evidence type="ECO:0000259" key="7">
    <source>
        <dbReference type="Pfam" id="PF07669"/>
    </source>
</evidence>
<evidence type="ECO:0000256" key="2">
    <source>
        <dbReference type="ARBA" id="ARBA00022603"/>
    </source>
</evidence>
<dbReference type="InterPro" id="IPR002052">
    <property type="entry name" value="DNA_methylase_N6_adenine_CS"/>
</dbReference>
<name>A0A5B9PGN8_9BACT</name>
<evidence type="ECO:0000313" key="10">
    <source>
        <dbReference type="Proteomes" id="UP000322214"/>
    </source>
</evidence>
<evidence type="ECO:0000256" key="5">
    <source>
        <dbReference type="ARBA" id="ARBA00047942"/>
    </source>
</evidence>
<feature type="compositionally biased region" description="Basic residues" evidence="6">
    <location>
        <begin position="1291"/>
        <end position="1313"/>
    </location>
</feature>
<feature type="region of interest" description="Disordered" evidence="6">
    <location>
        <begin position="971"/>
        <end position="1008"/>
    </location>
</feature>